<dbReference type="RefSeq" id="WP_205260219.1">
    <property type="nucleotide sequence ID" value="NZ_JAERWK010000010.1"/>
</dbReference>
<proteinExistence type="predicted"/>
<reference evidence="1" key="1">
    <citation type="submission" date="2021-01" db="EMBL/GenBank/DDBJ databases">
        <title>YIM 132084 draft genome.</title>
        <authorList>
            <person name="An D."/>
        </authorList>
    </citation>
    <scope>NUCLEOTIDE SEQUENCE</scope>
    <source>
        <strain evidence="1">YIM 132084</strain>
    </source>
</reference>
<keyword evidence="2" id="KW-1185">Reference proteome</keyword>
<organism evidence="1 2">
    <name type="scientific">Nakamurella leprariae</name>
    <dbReference type="NCBI Taxonomy" id="2803911"/>
    <lineage>
        <taxon>Bacteria</taxon>
        <taxon>Bacillati</taxon>
        <taxon>Actinomycetota</taxon>
        <taxon>Actinomycetes</taxon>
        <taxon>Nakamurellales</taxon>
        <taxon>Nakamurellaceae</taxon>
        <taxon>Nakamurella</taxon>
    </lineage>
</organism>
<dbReference type="Proteomes" id="UP000663792">
    <property type="component" value="Unassembled WGS sequence"/>
</dbReference>
<protein>
    <submittedName>
        <fullName evidence="1">Uncharacterized protein</fullName>
    </submittedName>
</protein>
<accession>A0A938YCU8</accession>
<name>A0A938YCU8_9ACTN</name>
<evidence type="ECO:0000313" key="2">
    <source>
        <dbReference type="Proteomes" id="UP000663792"/>
    </source>
</evidence>
<gene>
    <name evidence="1" type="ORF">JL106_08225</name>
</gene>
<evidence type="ECO:0000313" key="1">
    <source>
        <dbReference type="EMBL" id="MBM9467263.1"/>
    </source>
</evidence>
<sequence length="124" mass="12940">MLVDIVEAAAAWRRCTVAATPEAADWACQAAGSFTGVDLLTRLLPAGVEVGAWLPTCEPLSVAEALTARCAVLQLTSGRLAVVAAPGVVVEPAGRRWAAVTGPPATRYASAWWPATVTRTLRSR</sequence>
<comment type="caution">
    <text evidence="1">The sequence shown here is derived from an EMBL/GenBank/DDBJ whole genome shotgun (WGS) entry which is preliminary data.</text>
</comment>
<dbReference type="AlphaFoldDB" id="A0A938YCU8"/>
<dbReference type="EMBL" id="JAERWK010000010">
    <property type="protein sequence ID" value="MBM9467263.1"/>
    <property type="molecule type" value="Genomic_DNA"/>
</dbReference>